<evidence type="ECO:0000313" key="6">
    <source>
        <dbReference type="EMBL" id="MDP9822499.1"/>
    </source>
</evidence>
<reference evidence="6 7" key="1">
    <citation type="submission" date="2023-07" db="EMBL/GenBank/DDBJ databases">
        <title>Sequencing the genomes of 1000 actinobacteria strains.</title>
        <authorList>
            <person name="Klenk H.-P."/>
        </authorList>
    </citation>
    <scope>NUCLEOTIDE SEQUENCE [LARGE SCALE GENOMIC DNA]</scope>
    <source>
        <strain evidence="6 7">GD13</strain>
    </source>
</reference>
<evidence type="ECO:0000256" key="1">
    <source>
        <dbReference type="ARBA" id="ARBA00022559"/>
    </source>
</evidence>
<organism evidence="6 7">
    <name type="scientific">Nocardioides massiliensis</name>
    <dbReference type="NCBI Taxonomy" id="1325935"/>
    <lineage>
        <taxon>Bacteria</taxon>
        <taxon>Bacillati</taxon>
        <taxon>Actinomycetota</taxon>
        <taxon>Actinomycetes</taxon>
        <taxon>Propionibacteriales</taxon>
        <taxon>Nocardioidaceae</taxon>
        <taxon>Nocardioides</taxon>
    </lineage>
</organism>
<feature type="domain" description="Thioredoxin" evidence="5">
    <location>
        <begin position="15"/>
        <end position="167"/>
    </location>
</feature>
<proteinExistence type="predicted"/>
<dbReference type="PROSITE" id="PS51352">
    <property type="entry name" value="THIOREDOXIN_2"/>
    <property type="match status" value="1"/>
</dbReference>
<dbReference type="SUPFAM" id="SSF52833">
    <property type="entry name" value="Thioredoxin-like"/>
    <property type="match status" value="1"/>
</dbReference>
<evidence type="ECO:0000259" key="5">
    <source>
        <dbReference type="PROSITE" id="PS51352"/>
    </source>
</evidence>
<comment type="caution">
    <text evidence="6">The sequence shown here is derived from an EMBL/GenBank/DDBJ whole genome shotgun (WGS) entry which is preliminary data.</text>
</comment>
<dbReference type="PANTHER" id="PTHR43110:SF1">
    <property type="entry name" value="THIOL PEROXIDASE"/>
    <property type="match status" value="1"/>
</dbReference>
<keyword evidence="3" id="KW-0560">Oxidoreductase</keyword>
<accession>A0ABT9NPY9</accession>
<evidence type="ECO:0000256" key="4">
    <source>
        <dbReference type="ARBA" id="ARBA00023284"/>
    </source>
</evidence>
<protein>
    <submittedName>
        <fullName evidence="6">Peroxiredoxin</fullName>
    </submittedName>
</protein>
<evidence type="ECO:0000313" key="7">
    <source>
        <dbReference type="Proteomes" id="UP001240447"/>
    </source>
</evidence>
<dbReference type="InterPro" id="IPR036249">
    <property type="entry name" value="Thioredoxin-like_sf"/>
</dbReference>
<dbReference type="RefSeq" id="WP_068121210.1">
    <property type="nucleotide sequence ID" value="NZ_CCXJ01000348.1"/>
</dbReference>
<dbReference type="EMBL" id="JAUSQM010000001">
    <property type="protein sequence ID" value="MDP9822499.1"/>
    <property type="molecule type" value="Genomic_DNA"/>
</dbReference>
<keyword evidence="1" id="KW-0575">Peroxidase</keyword>
<dbReference type="InterPro" id="IPR000866">
    <property type="entry name" value="AhpC/TSA"/>
</dbReference>
<keyword evidence="2" id="KW-0049">Antioxidant</keyword>
<dbReference type="PANTHER" id="PTHR43110">
    <property type="entry name" value="THIOL PEROXIDASE"/>
    <property type="match status" value="1"/>
</dbReference>
<dbReference type="InterPro" id="IPR050455">
    <property type="entry name" value="Tpx_Peroxidase_subfamily"/>
</dbReference>
<dbReference type="InterPro" id="IPR024706">
    <property type="entry name" value="Peroxiredoxin_AhpC-typ"/>
</dbReference>
<dbReference type="Proteomes" id="UP001240447">
    <property type="component" value="Unassembled WGS sequence"/>
</dbReference>
<dbReference type="Gene3D" id="3.40.30.10">
    <property type="entry name" value="Glutaredoxin"/>
    <property type="match status" value="1"/>
</dbReference>
<gene>
    <name evidence="6" type="ORF">J2S59_002308</name>
</gene>
<dbReference type="Pfam" id="PF00578">
    <property type="entry name" value="AhpC-TSA"/>
    <property type="match status" value="1"/>
</dbReference>
<keyword evidence="4" id="KW-0676">Redox-active center</keyword>
<keyword evidence="7" id="KW-1185">Reference proteome</keyword>
<dbReference type="InterPro" id="IPR013766">
    <property type="entry name" value="Thioredoxin_domain"/>
</dbReference>
<sequence length="167" mass="17534">MRHRPTSDALTSEPLGVGAAAPDLTLRDQHGAALGLADLRGGPALVVFYPYAFSGVCTSELRDLARSAELATALDRTGAVLVGVSCDPVFTQRAFADAEGLDFPLLSDFWPHGALAAAFGVLDAKRGCPRRSSFLLDADGVVRWALHHGMGEPRTVTQHLAALDAVG</sequence>
<name>A0ABT9NPY9_9ACTN</name>
<evidence type="ECO:0000256" key="3">
    <source>
        <dbReference type="ARBA" id="ARBA00023002"/>
    </source>
</evidence>
<evidence type="ECO:0000256" key="2">
    <source>
        <dbReference type="ARBA" id="ARBA00022862"/>
    </source>
</evidence>
<dbReference type="PIRSF" id="PIRSF000239">
    <property type="entry name" value="AHPC"/>
    <property type="match status" value="1"/>
</dbReference>